<sequence length="542" mass="59536">MNSHVFEDRGFNSGFVRRSFCVRVYSLESFVNSRQIVELWFYTRGKGSTLHEYKVRMKGEMSSNGAFSEHVLAEKLSKLNNSQQSIETLSHWCIYHRKKARNVVEIWEKQFNSSNKDHKVSLLYLSNDILQNSKRKGGEFVNEFWKVLPTCLRHLYEHGEESGKKVVTRLVDIWDERKVFGSRSRALKDDIFGDSAPAPAPAPALDINVKSSNLNLNSYSNPIKIARKDATTLRVKLAVGGMPEKIVTSYQSLFDENLNEEAALNNCSTSVAHLEKIEKGINEASISGNQQQASSLTSDFQENEASLKKIVEQLEGIESVRTSLINQLRDAIKEQESKSELVRAQIQVARSKIDQTSQASQLKRKLPPSPSTNGCEPAPNTTPAPPGNADTTDFKKAAAAMAAKLAANSASAQLFSSVLSSFAAEHAHTGAPNGPPGFSPDKRPRLEPPFSQAPVMPFQPPLPPVPPPMGPAQMQQFGPPFAFPGGQIPPPPPLQQLHAPPSTMPLPPPGQQQQGTSAGFFSPPGVGFFNPLQHAPSAQRQQ</sequence>
<comment type="caution">
    <text evidence="4">The sequence shown here is derived from an EMBL/GenBank/DDBJ whole genome shotgun (WGS) entry which is preliminary data.</text>
</comment>
<dbReference type="OrthoDB" id="10069473at2759"/>
<feature type="region of interest" description="Disordered" evidence="2">
    <location>
        <begin position="482"/>
        <end position="542"/>
    </location>
</feature>
<feature type="domain" description="CID" evidence="3">
    <location>
        <begin position="64"/>
        <end position="196"/>
    </location>
</feature>
<dbReference type="GO" id="GO:0000993">
    <property type="term" value="F:RNA polymerase II complex binding"/>
    <property type="evidence" value="ECO:0007669"/>
    <property type="project" value="TreeGrafter"/>
</dbReference>
<dbReference type="Gene3D" id="1.25.40.90">
    <property type="match status" value="1"/>
</dbReference>
<evidence type="ECO:0000313" key="5">
    <source>
        <dbReference type="Proteomes" id="UP000623129"/>
    </source>
</evidence>
<keyword evidence="5" id="KW-1185">Reference proteome</keyword>
<evidence type="ECO:0000313" key="4">
    <source>
        <dbReference type="EMBL" id="KAF3327258.1"/>
    </source>
</evidence>
<dbReference type="PROSITE" id="PS51391">
    <property type="entry name" value="CID"/>
    <property type="match status" value="1"/>
</dbReference>
<name>A0A833QR25_9POAL</name>
<feature type="region of interest" description="Disordered" evidence="2">
    <location>
        <begin position="352"/>
        <end position="392"/>
    </location>
</feature>
<dbReference type="Proteomes" id="UP000623129">
    <property type="component" value="Unassembled WGS sequence"/>
</dbReference>
<dbReference type="InterPro" id="IPR006569">
    <property type="entry name" value="CID_dom"/>
</dbReference>
<gene>
    <name evidence="4" type="ORF">FCM35_KLT07376</name>
</gene>
<dbReference type="PANTHER" id="PTHR12460">
    <property type="entry name" value="CYCLIN-DEPENDENT KINASE INHIBITOR-RELATED PROTEIN"/>
    <property type="match status" value="1"/>
</dbReference>
<evidence type="ECO:0000259" key="3">
    <source>
        <dbReference type="PROSITE" id="PS51391"/>
    </source>
</evidence>
<keyword evidence="1" id="KW-0507">mRNA processing</keyword>
<evidence type="ECO:0000256" key="1">
    <source>
        <dbReference type="ARBA" id="ARBA00022664"/>
    </source>
</evidence>
<protein>
    <submittedName>
        <fullName evidence="4">Regulation of nuclear pre-mRNA domain-containing protein 1A-like isoform X1</fullName>
    </submittedName>
</protein>
<evidence type="ECO:0000256" key="2">
    <source>
        <dbReference type="SAM" id="MobiDB-lite"/>
    </source>
</evidence>
<dbReference type="GO" id="GO:0031124">
    <property type="term" value="P:mRNA 3'-end processing"/>
    <property type="evidence" value="ECO:0007669"/>
    <property type="project" value="TreeGrafter"/>
</dbReference>
<dbReference type="PANTHER" id="PTHR12460:SF37">
    <property type="entry name" value="EXPRESSED PROTEIN"/>
    <property type="match status" value="1"/>
</dbReference>
<dbReference type="FunFam" id="1.25.40.90:FF:000018">
    <property type="entry name" value="ENTH/VHS family protein isoform 1"/>
    <property type="match status" value="1"/>
</dbReference>
<proteinExistence type="predicted"/>
<dbReference type="SMART" id="SM00582">
    <property type="entry name" value="RPR"/>
    <property type="match status" value="1"/>
</dbReference>
<dbReference type="AlphaFoldDB" id="A0A833QR25"/>
<organism evidence="4 5">
    <name type="scientific">Carex littledalei</name>
    <dbReference type="NCBI Taxonomy" id="544730"/>
    <lineage>
        <taxon>Eukaryota</taxon>
        <taxon>Viridiplantae</taxon>
        <taxon>Streptophyta</taxon>
        <taxon>Embryophyta</taxon>
        <taxon>Tracheophyta</taxon>
        <taxon>Spermatophyta</taxon>
        <taxon>Magnoliopsida</taxon>
        <taxon>Liliopsida</taxon>
        <taxon>Poales</taxon>
        <taxon>Cyperaceae</taxon>
        <taxon>Cyperoideae</taxon>
        <taxon>Cariceae</taxon>
        <taxon>Carex</taxon>
        <taxon>Carex subgen. Euthyceras</taxon>
    </lineage>
</organism>
<dbReference type="EMBL" id="SWLB01000017">
    <property type="protein sequence ID" value="KAF3327258.1"/>
    <property type="molecule type" value="Genomic_DNA"/>
</dbReference>
<accession>A0A833QR25</accession>
<dbReference type="CDD" id="cd16981">
    <property type="entry name" value="CID_RPRD_like"/>
    <property type="match status" value="1"/>
</dbReference>
<dbReference type="GO" id="GO:0005634">
    <property type="term" value="C:nucleus"/>
    <property type="evidence" value="ECO:0007669"/>
    <property type="project" value="UniProtKB-ARBA"/>
</dbReference>
<reference evidence="4" key="1">
    <citation type="submission" date="2020-01" db="EMBL/GenBank/DDBJ databases">
        <title>Genome sequence of Kobresia littledalei, the first chromosome-level genome in the family Cyperaceae.</title>
        <authorList>
            <person name="Qu G."/>
        </authorList>
    </citation>
    <scope>NUCLEOTIDE SEQUENCE</scope>
    <source>
        <strain evidence="4">C.B.Clarke</strain>
        <tissue evidence="4">Leaf</tissue>
    </source>
</reference>
<feature type="region of interest" description="Disordered" evidence="2">
    <location>
        <begin position="427"/>
        <end position="447"/>
    </location>
</feature>
<dbReference type="Pfam" id="PF04818">
    <property type="entry name" value="CID"/>
    <property type="match status" value="1"/>
</dbReference>
<dbReference type="InterPro" id="IPR008942">
    <property type="entry name" value="ENTH_VHS"/>
</dbReference>
<dbReference type="SUPFAM" id="SSF48464">
    <property type="entry name" value="ENTH/VHS domain"/>
    <property type="match status" value="1"/>
</dbReference>